<accession>A0A074Z1U0</accession>
<sequence length="172" mass="19251">MSPLLPQRSLDLSKFSRLNKRTCSRLSDVIIVPDSPNDHPATVLVVAIDLPASQEFSVRQRCTRLKPTGQLFGFSCGALWVWYFCSYSHHSCLNGVIVPIKQIDKASNAEVLRKTNASHTKRSLFCQDYCDEQPALASKNNPSILLHVTRANVVAFWKIPKQKMTVSAVKLP</sequence>
<protein>
    <submittedName>
        <fullName evidence="1">Uncharacterized protein</fullName>
    </submittedName>
</protein>
<dbReference type="GeneID" id="20325940"/>
<keyword evidence="2" id="KW-1185">Reference proteome</keyword>
<name>A0A074Z1U0_OPIVI</name>
<gene>
    <name evidence="1" type="ORF">T265_11772</name>
</gene>
<reference evidence="1 2" key="1">
    <citation type="submission" date="2013-11" db="EMBL/GenBank/DDBJ databases">
        <title>Opisthorchis viverrini - life in the bile duct.</title>
        <authorList>
            <person name="Young N.D."/>
            <person name="Nagarajan N."/>
            <person name="Lin S.J."/>
            <person name="Korhonen P.K."/>
            <person name="Jex A.R."/>
            <person name="Hall R.S."/>
            <person name="Safavi-Hemami H."/>
            <person name="Kaewkong W."/>
            <person name="Bertrand D."/>
            <person name="Gao S."/>
            <person name="Seet Q."/>
            <person name="Wongkham S."/>
            <person name="Teh B.T."/>
            <person name="Wongkham C."/>
            <person name="Intapan P.M."/>
            <person name="Maleewong W."/>
            <person name="Yang X."/>
            <person name="Hu M."/>
            <person name="Wang Z."/>
            <person name="Hofmann A."/>
            <person name="Sternberg P.W."/>
            <person name="Tan P."/>
            <person name="Wang J."/>
            <person name="Gasser R.B."/>
        </authorList>
    </citation>
    <scope>NUCLEOTIDE SEQUENCE [LARGE SCALE GENOMIC DNA]</scope>
</reference>
<organism evidence="1 2">
    <name type="scientific">Opisthorchis viverrini</name>
    <name type="common">Southeast Asian liver fluke</name>
    <dbReference type="NCBI Taxonomy" id="6198"/>
    <lineage>
        <taxon>Eukaryota</taxon>
        <taxon>Metazoa</taxon>
        <taxon>Spiralia</taxon>
        <taxon>Lophotrochozoa</taxon>
        <taxon>Platyhelminthes</taxon>
        <taxon>Trematoda</taxon>
        <taxon>Digenea</taxon>
        <taxon>Opisthorchiida</taxon>
        <taxon>Opisthorchiata</taxon>
        <taxon>Opisthorchiidae</taxon>
        <taxon>Opisthorchis</taxon>
    </lineage>
</organism>
<evidence type="ECO:0000313" key="2">
    <source>
        <dbReference type="Proteomes" id="UP000054324"/>
    </source>
</evidence>
<evidence type="ECO:0000313" key="1">
    <source>
        <dbReference type="EMBL" id="KER19462.1"/>
    </source>
</evidence>
<dbReference type="EMBL" id="KL597202">
    <property type="protein sequence ID" value="KER19462.1"/>
    <property type="molecule type" value="Genomic_DNA"/>
</dbReference>
<dbReference type="KEGG" id="ovi:T265_11772"/>
<dbReference type="Proteomes" id="UP000054324">
    <property type="component" value="Unassembled WGS sequence"/>
</dbReference>
<proteinExistence type="predicted"/>
<dbReference type="AlphaFoldDB" id="A0A074Z1U0"/>
<dbReference type="CTD" id="20325940"/>
<dbReference type="RefSeq" id="XP_009176790.1">
    <property type="nucleotide sequence ID" value="XM_009178526.1"/>
</dbReference>